<dbReference type="RefSeq" id="WP_013679346.1">
    <property type="nucleotide sequence ID" value="NC_015315.1"/>
</dbReference>
<name>F2L3M6_THEU7</name>
<dbReference type="InterPro" id="IPR037171">
    <property type="entry name" value="NagB/RpiA_transferase-like"/>
</dbReference>
<accession>F2L3M6</accession>
<dbReference type="GeneID" id="10360059"/>
<dbReference type="InterPro" id="IPR002698">
    <property type="entry name" value="FTHF_cligase"/>
</dbReference>
<protein>
    <submittedName>
        <fullName evidence="1">5-formyltetrahydrofolate cyclo-ligase</fullName>
    </submittedName>
</protein>
<keyword evidence="2" id="KW-1185">Reference proteome</keyword>
<dbReference type="Pfam" id="PF01812">
    <property type="entry name" value="5-FTHF_cyc-lig"/>
    <property type="match status" value="1"/>
</dbReference>
<dbReference type="eggNOG" id="arCOG00474">
    <property type="taxonomic scope" value="Archaea"/>
</dbReference>
<dbReference type="InterPro" id="IPR024185">
    <property type="entry name" value="FTHF_cligase-like_sf"/>
</dbReference>
<sequence length="241" mass="26855">MRNPLVLRKKQEIRERIWDLLEKSGAAAFPRPVFGRIPNFVGAESACRNLRESGEWAAAEVVKINPDAPQRPCREAALAEGKVVIMPTPRIREGFLLLDPRRVPRSAYREASTISGAFRWGVKVDPREMPQIDLVVIGSVAVNPRNGARLGKSHGYAELEWGIATALGKASESTPVATTVHELQLVEDDIPQEPFDLPVDLIATRTAVLRPSERRPKPRGILWEYVTDEMLSEIPLLSSLR</sequence>
<evidence type="ECO:0000313" key="1">
    <source>
        <dbReference type="EMBL" id="AEA12010.1"/>
    </source>
</evidence>
<evidence type="ECO:0000313" key="2">
    <source>
        <dbReference type="Proteomes" id="UP000008138"/>
    </source>
</evidence>
<organism evidence="1 2">
    <name type="scientific">Thermoproteus uzoniensis (strain 768-20)</name>
    <dbReference type="NCBI Taxonomy" id="999630"/>
    <lineage>
        <taxon>Archaea</taxon>
        <taxon>Thermoproteota</taxon>
        <taxon>Thermoprotei</taxon>
        <taxon>Thermoproteales</taxon>
        <taxon>Thermoproteaceae</taxon>
        <taxon>Thermoproteus</taxon>
    </lineage>
</organism>
<gene>
    <name evidence="1" type="ordered locus">TUZN_0515</name>
</gene>
<dbReference type="STRING" id="999630.TUZN_0515"/>
<dbReference type="EMBL" id="CP002590">
    <property type="protein sequence ID" value="AEA12010.1"/>
    <property type="molecule type" value="Genomic_DNA"/>
</dbReference>
<dbReference type="KEGG" id="tuz:TUZN_0515"/>
<proteinExistence type="predicted"/>
<reference evidence="1 2" key="1">
    <citation type="journal article" date="2011" name="J. Bacteriol.">
        <title>Complete genome sequence of the thermoacidophilic crenarchaeon Thermoproteus uzoniensis 768-20.</title>
        <authorList>
            <person name="Mardanov A.V."/>
            <person name="Gumerov V.M."/>
            <person name="Beletsky A.V."/>
            <person name="Prokofeva M.I."/>
            <person name="Bonch-Osmolovskaya E.A."/>
            <person name="Ravin N.V."/>
            <person name="Skryabin K.G."/>
        </authorList>
    </citation>
    <scope>NUCLEOTIDE SEQUENCE [LARGE SCALE GENOMIC DNA]</scope>
    <source>
        <strain evidence="1 2">768-20</strain>
    </source>
</reference>
<dbReference type="AlphaFoldDB" id="F2L3M6"/>
<reference key="2">
    <citation type="submission" date="2011-03" db="EMBL/GenBank/DDBJ databases">
        <title>Complete genome sequence of the thermoacidophilic crenarchaeon Thermoproteus uzoniensis 768-20.</title>
        <authorList>
            <person name="Mardanov A.V."/>
            <person name="Gumerov V.M."/>
            <person name="Beletsky A.V."/>
            <person name="Prokofeva M.I."/>
            <person name="Bonch-Osmolovskaya E.A."/>
            <person name="Ravin N.V."/>
            <person name="Skryabin K.G."/>
        </authorList>
    </citation>
    <scope>NUCLEOTIDE SEQUENCE</scope>
    <source>
        <strain>768-20</strain>
    </source>
</reference>
<dbReference type="PANTHER" id="PTHR13017">
    <property type="entry name" value="5-FORMYLTETRAHYDROFOLATE CYCLO-LIGASE-RELATED"/>
    <property type="match status" value="1"/>
</dbReference>
<dbReference type="Gene3D" id="3.40.50.10420">
    <property type="entry name" value="NagB/RpiA/CoA transferase-like"/>
    <property type="match status" value="1"/>
</dbReference>
<dbReference type="Proteomes" id="UP000008138">
    <property type="component" value="Chromosome"/>
</dbReference>
<dbReference type="PANTHER" id="PTHR13017:SF0">
    <property type="entry name" value="METHENYLTETRAHYDROFOLATE SYNTHASE DOMAIN-CONTAINING PROTEIN"/>
    <property type="match status" value="1"/>
</dbReference>
<dbReference type="GO" id="GO:0016874">
    <property type="term" value="F:ligase activity"/>
    <property type="evidence" value="ECO:0007669"/>
    <property type="project" value="UniProtKB-KW"/>
</dbReference>
<dbReference type="HOGENOM" id="CLU_031500_2_0_2"/>
<dbReference type="SUPFAM" id="SSF100950">
    <property type="entry name" value="NagB/RpiA/CoA transferase-like"/>
    <property type="match status" value="1"/>
</dbReference>
<dbReference type="GO" id="GO:0005737">
    <property type="term" value="C:cytoplasm"/>
    <property type="evidence" value="ECO:0007669"/>
    <property type="project" value="TreeGrafter"/>
</dbReference>